<sequence>MSDVPVEDKATNPTPQRPLEYVVRCGAMRTLGVMAAREEFRYRDEVVVRSDRGTEIGTILCEATPTALQEMEEPTQGKILRRLSDDDQTQWEHMQAQVSDDIVACQKHIDKLHLQMELVDIERILGGERMVVFYLAEQRVDFRQLVRDLAGEFQTRIEMRHIGVRDEAKLLADYGDCGQPICCATFLSKMPPVSMKMAKLQKATLDPTKISGRCGRLKCCLRYEFDTYQELASELPTVGSEILTRDGAAKVLGHDILSQQLMIKTDDHRRILIHATDVVQVTKLAVEPTQKRRRGPDRSGEKK</sequence>
<protein>
    <recommendedName>
        <fullName evidence="1">PSP1 C-terminal domain-containing protein</fullName>
    </recommendedName>
</protein>
<dbReference type="PANTHER" id="PTHR43830">
    <property type="entry name" value="PROTEIN PSP1"/>
    <property type="match status" value="1"/>
</dbReference>
<evidence type="ECO:0000259" key="1">
    <source>
        <dbReference type="PROSITE" id="PS51411"/>
    </source>
</evidence>
<evidence type="ECO:0000313" key="2">
    <source>
        <dbReference type="EMBL" id="QDT12854.1"/>
    </source>
</evidence>
<dbReference type="Pfam" id="PF04468">
    <property type="entry name" value="PSP1"/>
    <property type="match status" value="1"/>
</dbReference>
<dbReference type="PROSITE" id="PS51411">
    <property type="entry name" value="PSP1_C"/>
    <property type="match status" value="1"/>
</dbReference>
<dbReference type="Proteomes" id="UP000319817">
    <property type="component" value="Chromosome"/>
</dbReference>
<accession>A0A517P0G7</accession>
<dbReference type="InterPro" id="IPR007557">
    <property type="entry name" value="PSP1_C"/>
</dbReference>
<organism evidence="2 3">
    <name type="scientific">Stieleria marina</name>
    <dbReference type="NCBI Taxonomy" id="1930275"/>
    <lineage>
        <taxon>Bacteria</taxon>
        <taxon>Pseudomonadati</taxon>
        <taxon>Planctomycetota</taxon>
        <taxon>Planctomycetia</taxon>
        <taxon>Pirellulales</taxon>
        <taxon>Pirellulaceae</taxon>
        <taxon>Stieleria</taxon>
    </lineage>
</organism>
<dbReference type="EMBL" id="CP036526">
    <property type="protein sequence ID" value="QDT12854.1"/>
    <property type="molecule type" value="Genomic_DNA"/>
</dbReference>
<keyword evidence="3" id="KW-1185">Reference proteome</keyword>
<proteinExistence type="predicted"/>
<dbReference type="InterPro" id="IPR047767">
    <property type="entry name" value="PSP1-like"/>
</dbReference>
<gene>
    <name evidence="2" type="ORF">K239x_48660</name>
</gene>
<dbReference type="GO" id="GO:0005737">
    <property type="term" value="C:cytoplasm"/>
    <property type="evidence" value="ECO:0007669"/>
    <property type="project" value="TreeGrafter"/>
</dbReference>
<reference evidence="2 3" key="1">
    <citation type="submission" date="2019-02" db="EMBL/GenBank/DDBJ databases">
        <title>Deep-cultivation of Planctomycetes and their phenomic and genomic characterization uncovers novel biology.</title>
        <authorList>
            <person name="Wiegand S."/>
            <person name="Jogler M."/>
            <person name="Boedeker C."/>
            <person name="Pinto D."/>
            <person name="Vollmers J."/>
            <person name="Rivas-Marin E."/>
            <person name="Kohn T."/>
            <person name="Peeters S.H."/>
            <person name="Heuer A."/>
            <person name="Rast P."/>
            <person name="Oberbeckmann S."/>
            <person name="Bunk B."/>
            <person name="Jeske O."/>
            <person name="Meyerdierks A."/>
            <person name="Storesund J.E."/>
            <person name="Kallscheuer N."/>
            <person name="Luecker S."/>
            <person name="Lage O.M."/>
            <person name="Pohl T."/>
            <person name="Merkel B.J."/>
            <person name="Hornburger P."/>
            <person name="Mueller R.-W."/>
            <person name="Bruemmer F."/>
            <person name="Labrenz M."/>
            <person name="Spormann A.M."/>
            <person name="Op den Camp H."/>
            <person name="Overmann J."/>
            <person name="Amann R."/>
            <person name="Jetten M.S.M."/>
            <person name="Mascher T."/>
            <person name="Medema M.H."/>
            <person name="Devos D.P."/>
            <person name="Kaster A.-K."/>
            <person name="Ovreas L."/>
            <person name="Rohde M."/>
            <person name="Galperin M.Y."/>
            <person name="Jogler C."/>
        </authorList>
    </citation>
    <scope>NUCLEOTIDE SEQUENCE [LARGE SCALE GENOMIC DNA]</scope>
    <source>
        <strain evidence="2 3">K23_9</strain>
    </source>
</reference>
<dbReference type="RefSeq" id="WP_419189299.1">
    <property type="nucleotide sequence ID" value="NZ_CP036526.1"/>
</dbReference>
<evidence type="ECO:0000313" key="3">
    <source>
        <dbReference type="Proteomes" id="UP000319817"/>
    </source>
</evidence>
<name>A0A517P0G7_9BACT</name>
<dbReference type="PANTHER" id="PTHR43830:SF3">
    <property type="entry name" value="PROTEIN PSP1"/>
    <property type="match status" value="1"/>
</dbReference>
<dbReference type="AlphaFoldDB" id="A0A517P0G7"/>
<dbReference type="NCBIfam" id="NF041131">
    <property type="entry name" value="RicT_YaaT_fam"/>
    <property type="match status" value="1"/>
</dbReference>
<feature type="domain" description="PSP1 C-terminal" evidence="1">
    <location>
        <begin position="77"/>
        <end position="162"/>
    </location>
</feature>